<evidence type="ECO:0000313" key="2">
    <source>
        <dbReference type="Proteomes" id="UP000595296"/>
    </source>
</evidence>
<dbReference type="Gene3D" id="2.160.20.80">
    <property type="entry name" value="E3 ubiquitin-protein ligase SopA"/>
    <property type="match status" value="1"/>
</dbReference>
<organism evidence="1 2">
    <name type="scientific">Rickettsia tillamookensis</name>
    <dbReference type="NCBI Taxonomy" id="2761623"/>
    <lineage>
        <taxon>Bacteria</taxon>
        <taxon>Pseudomonadati</taxon>
        <taxon>Pseudomonadota</taxon>
        <taxon>Alphaproteobacteria</taxon>
        <taxon>Rickettsiales</taxon>
        <taxon>Rickettsiaceae</taxon>
        <taxon>Rickettsieae</taxon>
        <taxon>Rickettsia</taxon>
        <taxon>spotted fever group</taxon>
    </lineage>
</organism>
<dbReference type="EMBL" id="CP060138">
    <property type="protein sequence ID" value="QQV75124.1"/>
    <property type="molecule type" value="Genomic_DNA"/>
</dbReference>
<protein>
    <recommendedName>
        <fullName evidence="3">Pentapeptide repeats family protein</fullName>
    </recommendedName>
</protein>
<dbReference type="Pfam" id="PF00805">
    <property type="entry name" value="Pentapeptide"/>
    <property type="match status" value="1"/>
</dbReference>
<reference evidence="1 2" key="1">
    <citation type="journal article" date="2021" name="Int. J. Syst. Evol. Microbiol.">
        <title>Characterization of a novel transitional group Rickettsia species (Rickettsia tillamookensis sp. nov.) from the western black-legged tick, Ixodes pacificus.</title>
        <authorList>
            <person name="Gauthier D.T."/>
            <person name="Karpathy S.E."/>
            <person name="Grizzard S.L."/>
            <person name="Batra D."/>
            <person name="Rowe L.A."/>
            <person name="Paddock C.D."/>
        </authorList>
    </citation>
    <scope>NUCLEOTIDE SEQUENCE [LARGE SCALE GENOMIC DNA]</scope>
    <source>
        <strain evidence="1 2">Tillamook 23</strain>
    </source>
</reference>
<sequence>MAVINNKNYQKVVEKVLSSSKANKVLKSAIKDLSSSKSISLRTMLLGARFVLTNPVNSYNLVKLAKSSNIYLDPEFQKSLLEKSPIWEFLKKHSDDLPKIGQILANAGFREFQDKSALDEKGLEILKECFKNEKVLKKLQEIAVEVKQELPDWNKVTSRTLDMLVTDKNFKKFFNEKSEDITNYIRTGATEILPSDYVKTFDDILQKPEKKNLYSLVIKIFNEHPDFKQELAENINNTHSLKRFKKLSSEKQIIIESFLEEAKEQAKPFLKEHFESYKIDLKILDIIPTLLNKIPETKEIFDTLNAPNQGVMISLEKSLEMVAGDDKLKSFFANNKTILPNIALGIIENTPSVQSITKEYNFDKQMLSIVGEVMSKPEIAHEIIADLNKGDYMSLTGNIISALNDPSFKLKDILVAQSKEGLFDNLITGVLEQDEKNSQTIKQQLINYGLEASDITKLTSIMPILLDKPESLKKVFRDFIKGDYTGMAKELIALTKDNPEIKKYLNDNREIFASILDKTLKDIPGINNLDKKELYNILPSMLNHPDELVKVIEEVEKSNYRGAASAIYNLAQKTNYFEGQLPNIVKAGFSYATEKVKDVFSPSQDFKDKTIDEITLRNNLNKIQNGKFSLEGAILAGNLSNIDFSGVSLKNADLTKVTSLKDCNFKNTNLAETKLPDNLMLLTDTYNLDKAIPHLAPELIKEQQAKLIDKAIDKVFLQIQAEEKRNLLSKKEFAQQVNILCEENQTIKDYIIEKLNSLPMNMVTNLATPKTNQYKHITNHVNSPLQILNPLYENIANKQDIKSNLLANILSEKISQKLFDKGDNRGEDFYMINQMLKPIVSEYSKEEPDNINNFLEPKNLEKLASNIASTLNSKSKYTWAGTITGGIYLPKEIFNEQLKDNFKNEFENINKLNVLKEAKNIASNLDSKVHVVDNHDKSHTYESLKKVFDGFVKGDYTRMAKELITLTKDNPEIKQYLNDNKEIFLGILDKTLKDVPGINNLDKKELYNTLTPMLNQPDKLVEILENIENKKYMNVATSIGSLVWKEGQTLNIIKQIPNVIKAGVGYFKSDKVPVELENKVPADVLKEAQNIVSSLNSKINIVEPKASSFSITPISNNKKKDEVHR</sequence>
<dbReference type="Proteomes" id="UP000595296">
    <property type="component" value="Chromosome"/>
</dbReference>
<accession>A0A9E6MHW6</accession>
<gene>
    <name evidence="1" type="ORF">H6P87_00670</name>
</gene>
<evidence type="ECO:0000313" key="1">
    <source>
        <dbReference type="EMBL" id="QQV75124.1"/>
    </source>
</evidence>
<keyword evidence="2" id="KW-1185">Reference proteome</keyword>
<evidence type="ECO:0008006" key="3">
    <source>
        <dbReference type="Google" id="ProtNLM"/>
    </source>
</evidence>
<proteinExistence type="predicted"/>
<name>A0A9E6MHW6_9RICK</name>
<dbReference type="InterPro" id="IPR001646">
    <property type="entry name" value="5peptide_repeat"/>
</dbReference>